<dbReference type="Proteomes" id="UP000326396">
    <property type="component" value="Linkage Group LG12"/>
</dbReference>
<dbReference type="SUPFAM" id="SSF52540">
    <property type="entry name" value="P-loop containing nucleoside triphosphate hydrolases"/>
    <property type="match status" value="1"/>
</dbReference>
<evidence type="ECO:0000256" key="2">
    <source>
        <dbReference type="ARBA" id="ARBA00022737"/>
    </source>
</evidence>
<evidence type="ECO:0000259" key="4">
    <source>
        <dbReference type="Pfam" id="PF00931"/>
    </source>
</evidence>
<feature type="signal peptide" evidence="3">
    <location>
        <begin position="1"/>
        <end position="24"/>
    </location>
</feature>
<dbReference type="OrthoDB" id="2018313at2759"/>
<dbReference type="AlphaFoldDB" id="A0A5N6PL58"/>
<protein>
    <submittedName>
        <fullName evidence="6">Uncharacterized protein</fullName>
    </submittedName>
</protein>
<feature type="chain" id="PRO_5024359148" evidence="3">
    <location>
        <begin position="25"/>
        <end position="501"/>
    </location>
</feature>
<dbReference type="Gene3D" id="3.40.50.300">
    <property type="entry name" value="P-loop containing nucleotide triphosphate hydrolases"/>
    <property type="match status" value="1"/>
</dbReference>
<dbReference type="PRINTS" id="PR00364">
    <property type="entry name" value="DISEASERSIST"/>
</dbReference>
<evidence type="ECO:0000313" key="7">
    <source>
        <dbReference type="Proteomes" id="UP000326396"/>
    </source>
</evidence>
<organism evidence="6 7">
    <name type="scientific">Mikania micrantha</name>
    <name type="common">bitter vine</name>
    <dbReference type="NCBI Taxonomy" id="192012"/>
    <lineage>
        <taxon>Eukaryota</taxon>
        <taxon>Viridiplantae</taxon>
        <taxon>Streptophyta</taxon>
        <taxon>Embryophyta</taxon>
        <taxon>Tracheophyta</taxon>
        <taxon>Spermatophyta</taxon>
        <taxon>Magnoliopsida</taxon>
        <taxon>eudicotyledons</taxon>
        <taxon>Gunneridae</taxon>
        <taxon>Pentapetalae</taxon>
        <taxon>asterids</taxon>
        <taxon>campanulids</taxon>
        <taxon>Asterales</taxon>
        <taxon>Asteraceae</taxon>
        <taxon>Asteroideae</taxon>
        <taxon>Heliantheae alliance</taxon>
        <taxon>Eupatorieae</taxon>
        <taxon>Mikania</taxon>
    </lineage>
</organism>
<dbReference type="Pfam" id="PF23282">
    <property type="entry name" value="WHD_ROQ1"/>
    <property type="match status" value="1"/>
</dbReference>
<keyword evidence="3" id="KW-0732">Signal</keyword>
<reference evidence="6 7" key="1">
    <citation type="submission" date="2019-05" db="EMBL/GenBank/DDBJ databases">
        <title>Mikania micrantha, genome provides insights into the molecular mechanism of rapid growth.</title>
        <authorList>
            <person name="Liu B."/>
        </authorList>
    </citation>
    <scope>NUCLEOTIDE SEQUENCE [LARGE SCALE GENOMIC DNA]</scope>
    <source>
        <strain evidence="6">NLD-2019</strain>
        <tissue evidence="6">Leaf</tissue>
    </source>
</reference>
<dbReference type="PANTHER" id="PTHR11017:SF577">
    <property type="entry name" value="DISEASE RESISTANCE PROTEIN (TIR-NBS-LRR CLASS), PUTATIVE-RELATED"/>
    <property type="match status" value="1"/>
</dbReference>
<dbReference type="InterPro" id="IPR058192">
    <property type="entry name" value="WHD_ROQ1-like"/>
</dbReference>
<dbReference type="SUPFAM" id="SSF52058">
    <property type="entry name" value="L domain-like"/>
    <property type="match status" value="1"/>
</dbReference>
<dbReference type="PANTHER" id="PTHR11017">
    <property type="entry name" value="LEUCINE-RICH REPEAT-CONTAINING PROTEIN"/>
    <property type="match status" value="1"/>
</dbReference>
<keyword evidence="2" id="KW-0677">Repeat</keyword>
<keyword evidence="7" id="KW-1185">Reference proteome</keyword>
<feature type="domain" description="Disease resistance protein Roq1-like winged-helix" evidence="5">
    <location>
        <begin position="154"/>
        <end position="222"/>
    </location>
</feature>
<proteinExistence type="predicted"/>
<evidence type="ECO:0000256" key="3">
    <source>
        <dbReference type="SAM" id="SignalP"/>
    </source>
</evidence>
<dbReference type="GO" id="GO:0006952">
    <property type="term" value="P:defense response"/>
    <property type="evidence" value="ECO:0007669"/>
    <property type="project" value="InterPro"/>
</dbReference>
<sequence>MRREAKFFKIVVTEILLALHVINLSIDEKLVDIGERVKNVISSLEVESEDDVRVIGIWGMGGAGKTALARAVFDHISIVFEGKSFVENVRECSKGMGLKELQKQVLKDVLNDQSIDVTSVSDGINKMKKMMAGRKVLVVLDDVDDIYQLEALAEEDQKEIFLDVACILKGEPKENAIRILESCGFHAQNGLKVLEQKSLINISSYGCLGMHDHIEEMGRNIVCGLNPREPNKQSRLWVKEEIEEILINNLGTKATKSMILKDMDIHPAVVMKGLRKMKNIIFLSVNRYLSPKMWEIDEGGVQYLPDTLRSLIWVDYPFFCLPKTFQANNLVYLKMPRSYISQLWEGGERKVLELKDCYYLKEIHVVGRLKNLTRLNLSGCLRFEYFWFYTLRVGPLPMDLGGLECLEELNLSNCVSLRSIPDSICQLKCLKELDLSHCRRVEKLPEELGRVECLKELKIEGAGISRLPESIFQLKDLRIIGSAGIYTETDTEDTASGLQLH</sequence>
<feature type="domain" description="NB-ARC" evidence="4">
    <location>
        <begin position="37"/>
        <end position="151"/>
    </location>
</feature>
<dbReference type="InterPro" id="IPR002182">
    <property type="entry name" value="NB-ARC"/>
</dbReference>
<name>A0A5N6PL58_9ASTR</name>
<evidence type="ECO:0000313" key="6">
    <source>
        <dbReference type="EMBL" id="KAD6454781.1"/>
    </source>
</evidence>
<dbReference type="Gene3D" id="3.80.10.10">
    <property type="entry name" value="Ribonuclease Inhibitor"/>
    <property type="match status" value="1"/>
</dbReference>
<dbReference type="InterPro" id="IPR027417">
    <property type="entry name" value="P-loop_NTPase"/>
</dbReference>
<dbReference type="InterPro" id="IPR001611">
    <property type="entry name" value="Leu-rich_rpt"/>
</dbReference>
<comment type="caution">
    <text evidence="6">The sequence shown here is derived from an EMBL/GenBank/DDBJ whole genome shotgun (WGS) entry which is preliminary data.</text>
</comment>
<dbReference type="InterPro" id="IPR044974">
    <property type="entry name" value="Disease_R_plants"/>
</dbReference>
<accession>A0A5N6PL58</accession>
<dbReference type="GO" id="GO:0043531">
    <property type="term" value="F:ADP binding"/>
    <property type="evidence" value="ECO:0007669"/>
    <property type="project" value="InterPro"/>
</dbReference>
<dbReference type="Pfam" id="PF00560">
    <property type="entry name" value="LRR_1"/>
    <property type="match status" value="2"/>
</dbReference>
<dbReference type="Pfam" id="PF00931">
    <property type="entry name" value="NB-ARC"/>
    <property type="match status" value="1"/>
</dbReference>
<gene>
    <name evidence="6" type="ORF">E3N88_09487</name>
</gene>
<dbReference type="EMBL" id="SZYD01000004">
    <property type="protein sequence ID" value="KAD6454781.1"/>
    <property type="molecule type" value="Genomic_DNA"/>
</dbReference>
<dbReference type="InterPro" id="IPR032675">
    <property type="entry name" value="LRR_dom_sf"/>
</dbReference>
<evidence type="ECO:0000256" key="1">
    <source>
        <dbReference type="ARBA" id="ARBA00022614"/>
    </source>
</evidence>
<evidence type="ECO:0000259" key="5">
    <source>
        <dbReference type="Pfam" id="PF23282"/>
    </source>
</evidence>
<keyword evidence="1" id="KW-0433">Leucine-rich repeat</keyword>